<dbReference type="EMBL" id="CP073100">
    <property type="protein sequence ID" value="QUE51829.1"/>
    <property type="molecule type" value="Genomic_DNA"/>
</dbReference>
<dbReference type="InterPro" id="IPR045584">
    <property type="entry name" value="Pilin-like"/>
</dbReference>
<keyword evidence="1" id="KW-0812">Transmembrane</keyword>
<dbReference type="RefSeq" id="WP_211632041.1">
    <property type="nucleotide sequence ID" value="NZ_CP073100.1"/>
</dbReference>
<evidence type="ECO:0000313" key="2">
    <source>
        <dbReference type="EMBL" id="QUE51829.1"/>
    </source>
</evidence>
<protein>
    <submittedName>
        <fullName evidence="2">Type II secretion system protein</fullName>
    </submittedName>
</protein>
<reference evidence="2" key="1">
    <citation type="submission" date="2021-04" db="EMBL/GenBank/DDBJ databases">
        <title>Luteolibacter sp. 32A isolated from the skin of an Anderson's salamander (Ambystoma andersonii).</title>
        <authorList>
            <person name="Spergser J."/>
            <person name="Busse H.-J."/>
        </authorList>
    </citation>
    <scope>NUCLEOTIDE SEQUENCE</scope>
    <source>
        <strain evidence="2">32A</strain>
    </source>
</reference>
<evidence type="ECO:0000256" key="1">
    <source>
        <dbReference type="SAM" id="Phobius"/>
    </source>
</evidence>
<dbReference type="SUPFAM" id="SSF54523">
    <property type="entry name" value="Pili subunits"/>
    <property type="match status" value="1"/>
</dbReference>
<name>A0A975J0N1_9BACT</name>
<keyword evidence="3" id="KW-1185">Reference proteome</keyword>
<sequence length="132" mass="14385">MARRFRFRGFTLLEMSMVICVLIALMSTGFFFNNKIKDWQLGRTASETLRTVYSAQRMYLADNPTATLASITSAKLIPYLPNGATTMPTVTSLTGATLSIAVTVSPPKINNGSGGYYDPSSSTTDLLWDVGQ</sequence>
<keyword evidence="1" id="KW-1133">Transmembrane helix</keyword>
<organism evidence="2 3">
    <name type="scientific">Luteolibacter ambystomatis</name>
    <dbReference type="NCBI Taxonomy" id="2824561"/>
    <lineage>
        <taxon>Bacteria</taxon>
        <taxon>Pseudomonadati</taxon>
        <taxon>Verrucomicrobiota</taxon>
        <taxon>Verrucomicrobiia</taxon>
        <taxon>Verrucomicrobiales</taxon>
        <taxon>Verrucomicrobiaceae</taxon>
        <taxon>Luteolibacter</taxon>
    </lineage>
</organism>
<dbReference type="Proteomes" id="UP000676169">
    <property type="component" value="Chromosome"/>
</dbReference>
<dbReference type="AlphaFoldDB" id="A0A975J0N1"/>
<dbReference type="KEGG" id="lamb:KBB96_02815"/>
<gene>
    <name evidence="2" type="ORF">KBB96_02815</name>
</gene>
<proteinExistence type="predicted"/>
<feature type="transmembrane region" description="Helical" evidence="1">
    <location>
        <begin position="12"/>
        <end position="32"/>
    </location>
</feature>
<accession>A0A975J0N1</accession>
<keyword evidence="1" id="KW-0472">Membrane</keyword>
<evidence type="ECO:0000313" key="3">
    <source>
        <dbReference type="Proteomes" id="UP000676169"/>
    </source>
</evidence>